<dbReference type="Pfam" id="PF03473">
    <property type="entry name" value="MOSC"/>
    <property type="match status" value="1"/>
</dbReference>
<dbReference type="OrthoDB" id="581532at2"/>
<evidence type="ECO:0000313" key="2">
    <source>
        <dbReference type="EMBL" id="PZE21651.1"/>
    </source>
</evidence>
<dbReference type="AlphaFoldDB" id="A0A2W1NF19"/>
<accession>A0A2W1NF19</accession>
<dbReference type="Pfam" id="PF03476">
    <property type="entry name" value="MOSC_N"/>
    <property type="match status" value="1"/>
</dbReference>
<proteinExistence type="predicted"/>
<organism evidence="2 3">
    <name type="scientific">Paenibacillus xerothermodurans</name>
    <dbReference type="NCBI Taxonomy" id="1977292"/>
    <lineage>
        <taxon>Bacteria</taxon>
        <taxon>Bacillati</taxon>
        <taxon>Bacillota</taxon>
        <taxon>Bacilli</taxon>
        <taxon>Bacillales</taxon>
        <taxon>Paenibacillaceae</taxon>
        <taxon>Paenibacillus</taxon>
    </lineage>
</organism>
<gene>
    <name evidence="2" type="ORF">CBW46_004305</name>
</gene>
<dbReference type="InterPro" id="IPR011037">
    <property type="entry name" value="Pyrv_Knase-like_insert_dom_sf"/>
</dbReference>
<dbReference type="SUPFAM" id="SSF50800">
    <property type="entry name" value="PK beta-barrel domain-like"/>
    <property type="match status" value="1"/>
</dbReference>
<dbReference type="RefSeq" id="WP_089198793.1">
    <property type="nucleotide sequence ID" value="NZ_NHRJ02000002.1"/>
</dbReference>
<sequence>MLVGEVREIVRHPVKSFYGESVPTTTIERYGLYGDRSHAFLDETRDGKFLTATQLPAMVGYRARFMDPESREEFPGIQITSPAGHTYQWGDEALLKEMEMLSGRRVSAVRYTPDNVPAGAIEEEHVLITTDASLAMLQETWGDTIDNRRFRGNICISLDNRQPFLEETWFGKRMSIGGTELRVKRHCERCMIINIDPQTGMIDSSLLKIVAQRRNNHFGVYASVVQTGEIHVGDKVYIDDGR</sequence>
<comment type="caution">
    <text evidence="2">The sequence shown here is derived from an EMBL/GenBank/DDBJ whole genome shotgun (WGS) entry which is preliminary data.</text>
</comment>
<dbReference type="GO" id="GO:0030170">
    <property type="term" value="F:pyridoxal phosphate binding"/>
    <property type="evidence" value="ECO:0007669"/>
    <property type="project" value="InterPro"/>
</dbReference>
<dbReference type="GO" id="GO:0030151">
    <property type="term" value="F:molybdenum ion binding"/>
    <property type="evidence" value="ECO:0007669"/>
    <property type="project" value="InterPro"/>
</dbReference>
<dbReference type="InterPro" id="IPR005302">
    <property type="entry name" value="MoCF_Sase_C"/>
</dbReference>
<dbReference type="GO" id="GO:0003824">
    <property type="term" value="F:catalytic activity"/>
    <property type="evidence" value="ECO:0007669"/>
    <property type="project" value="InterPro"/>
</dbReference>
<protein>
    <submittedName>
        <fullName evidence="2">MOSC domain-containing protein</fullName>
    </submittedName>
</protein>
<keyword evidence="3" id="KW-1185">Reference proteome</keyword>
<dbReference type="Gene3D" id="2.40.33.20">
    <property type="entry name" value="PK beta-barrel domain-like"/>
    <property type="match status" value="1"/>
</dbReference>
<reference evidence="2" key="1">
    <citation type="submission" date="2018-06" db="EMBL/GenBank/DDBJ databases">
        <title>Paenibacillus xerothermodurans sp. nov. an extremely dry heat resistant spore forming bacterium isolated from the soil of Cape Canaveral, Florida.</title>
        <authorList>
            <person name="Seuylemezian A."/>
            <person name="Kaur N."/>
            <person name="Patil P."/>
            <person name="Patil P."/>
            <person name="Mayilraj S."/>
            <person name="Vaishampayan P."/>
        </authorList>
    </citation>
    <scope>NUCLEOTIDE SEQUENCE [LARGE SCALE GENOMIC DNA]</scope>
    <source>
        <strain evidence="2">ATCC 27380</strain>
    </source>
</reference>
<name>A0A2W1NF19_PAEXE</name>
<dbReference type="Proteomes" id="UP000214746">
    <property type="component" value="Unassembled WGS sequence"/>
</dbReference>
<feature type="domain" description="MOSC" evidence="1">
    <location>
        <begin position="61"/>
        <end position="239"/>
    </location>
</feature>
<dbReference type="InterPro" id="IPR005303">
    <property type="entry name" value="MOCOS_middle"/>
</dbReference>
<dbReference type="EMBL" id="NHRJ02000002">
    <property type="protein sequence ID" value="PZE21651.1"/>
    <property type="molecule type" value="Genomic_DNA"/>
</dbReference>
<evidence type="ECO:0000313" key="3">
    <source>
        <dbReference type="Proteomes" id="UP000214746"/>
    </source>
</evidence>
<dbReference type="PROSITE" id="PS51340">
    <property type="entry name" value="MOSC"/>
    <property type="match status" value="1"/>
</dbReference>
<evidence type="ECO:0000259" key="1">
    <source>
        <dbReference type="PROSITE" id="PS51340"/>
    </source>
</evidence>